<dbReference type="AlphaFoldDB" id="A0A397URT5"/>
<keyword evidence="1" id="KW-0812">Transmembrane</keyword>
<proteinExistence type="predicted"/>
<evidence type="ECO:0000256" key="1">
    <source>
        <dbReference type="SAM" id="Phobius"/>
    </source>
</evidence>
<dbReference type="OrthoDB" id="2328650at2759"/>
<name>A0A397URT5_9GLOM</name>
<evidence type="ECO:0000313" key="2">
    <source>
        <dbReference type="EMBL" id="RIB10173.1"/>
    </source>
</evidence>
<feature type="transmembrane region" description="Helical" evidence="1">
    <location>
        <begin position="37"/>
        <end position="56"/>
    </location>
</feature>
<keyword evidence="3" id="KW-1185">Reference proteome</keyword>
<feature type="transmembrane region" description="Helical" evidence="1">
    <location>
        <begin position="109"/>
        <end position="128"/>
    </location>
</feature>
<dbReference type="Proteomes" id="UP000266673">
    <property type="component" value="Unassembled WGS sequence"/>
</dbReference>
<keyword evidence="1" id="KW-1133">Transmembrane helix</keyword>
<feature type="transmembrane region" description="Helical" evidence="1">
    <location>
        <begin position="185"/>
        <end position="205"/>
    </location>
</feature>
<protein>
    <submittedName>
        <fullName evidence="2">Uncharacterized protein</fullName>
    </submittedName>
</protein>
<reference evidence="2 3" key="1">
    <citation type="submission" date="2018-06" db="EMBL/GenBank/DDBJ databases">
        <title>Comparative genomics reveals the genomic features of Rhizophagus irregularis, R. cerebriforme, R. diaphanum and Gigaspora rosea, and their symbiotic lifestyle signature.</title>
        <authorList>
            <person name="Morin E."/>
            <person name="San Clemente H."/>
            <person name="Chen E.C.H."/>
            <person name="De La Providencia I."/>
            <person name="Hainaut M."/>
            <person name="Kuo A."/>
            <person name="Kohler A."/>
            <person name="Murat C."/>
            <person name="Tang N."/>
            <person name="Roy S."/>
            <person name="Loubradou J."/>
            <person name="Henrissat B."/>
            <person name="Grigoriev I.V."/>
            <person name="Corradi N."/>
            <person name="Roux C."/>
            <person name="Martin F.M."/>
        </authorList>
    </citation>
    <scope>NUCLEOTIDE SEQUENCE [LARGE SCALE GENOMIC DNA]</scope>
    <source>
        <strain evidence="2 3">DAOM 194757</strain>
    </source>
</reference>
<comment type="caution">
    <text evidence="2">The sequence shown here is derived from an EMBL/GenBank/DDBJ whole genome shotgun (WGS) entry which is preliminary data.</text>
</comment>
<accession>A0A397URT5</accession>
<gene>
    <name evidence="2" type="ORF">C2G38_209366</name>
</gene>
<feature type="transmembrane region" description="Helical" evidence="1">
    <location>
        <begin position="6"/>
        <end position="25"/>
    </location>
</feature>
<keyword evidence="1" id="KW-0472">Membrane</keyword>
<evidence type="ECO:0000313" key="3">
    <source>
        <dbReference type="Proteomes" id="UP000266673"/>
    </source>
</evidence>
<organism evidence="2 3">
    <name type="scientific">Gigaspora rosea</name>
    <dbReference type="NCBI Taxonomy" id="44941"/>
    <lineage>
        <taxon>Eukaryota</taxon>
        <taxon>Fungi</taxon>
        <taxon>Fungi incertae sedis</taxon>
        <taxon>Mucoromycota</taxon>
        <taxon>Glomeromycotina</taxon>
        <taxon>Glomeromycetes</taxon>
        <taxon>Diversisporales</taxon>
        <taxon>Gigasporaceae</taxon>
        <taxon>Gigaspora</taxon>
    </lineage>
</organism>
<feature type="transmembrane region" description="Helical" evidence="1">
    <location>
        <begin position="140"/>
        <end position="164"/>
    </location>
</feature>
<sequence length="276" mass="31172">MASMFEIGFLVFCIGFTFVSSGFMLYQCISNFTKLRLACLISLITILIISVCNFIRDLNAPLMGLVTYWFIFALVRATYTTILAVCMLDMGRKFYGEKRWNTILFKSTIFQLIIFDSVNIVDATLIYVERLDRPEFPLFLSQLILGVSTITSSFLYAFLPVLTVHISKSATQKCHINAQSAAVGTWYMTITGILSIMYLTLYLVIFCVSDELNYSPIGNALDCLLRTGISLAIGLPPPVKVIHVMKMKIVGRMSTHVAPRDQKRILVNDQEFEQIC</sequence>
<feature type="transmembrane region" description="Helical" evidence="1">
    <location>
        <begin position="68"/>
        <end position="88"/>
    </location>
</feature>
<dbReference type="EMBL" id="QKWP01001283">
    <property type="protein sequence ID" value="RIB10173.1"/>
    <property type="molecule type" value="Genomic_DNA"/>
</dbReference>